<dbReference type="AlphaFoldDB" id="A0A4R1NN25"/>
<feature type="domain" description="Stress-response A/B barrel" evidence="1">
    <location>
        <begin position="2"/>
        <end position="98"/>
    </location>
</feature>
<evidence type="ECO:0000313" key="2">
    <source>
        <dbReference type="EMBL" id="TCL05690.1"/>
    </source>
</evidence>
<dbReference type="Proteomes" id="UP000294555">
    <property type="component" value="Unassembled WGS sequence"/>
</dbReference>
<dbReference type="SUPFAM" id="SSF54909">
    <property type="entry name" value="Dimeric alpha+beta barrel"/>
    <property type="match status" value="1"/>
</dbReference>
<dbReference type="Gene3D" id="3.30.70.100">
    <property type="match status" value="1"/>
</dbReference>
<proteinExistence type="predicted"/>
<comment type="caution">
    <text evidence="2">The sequence shown here is derived from an EMBL/GenBank/DDBJ whole genome shotgun (WGS) entry which is preliminary data.</text>
</comment>
<accession>A0A4R1NN25</accession>
<dbReference type="PROSITE" id="PS51502">
    <property type="entry name" value="S_R_A_B_BARREL"/>
    <property type="match status" value="1"/>
</dbReference>
<dbReference type="Pfam" id="PF07876">
    <property type="entry name" value="Dabb"/>
    <property type="match status" value="1"/>
</dbReference>
<gene>
    <name evidence="2" type="ORF">EZJ58_3905</name>
</gene>
<dbReference type="RefSeq" id="WP_132924501.1">
    <property type="nucleotide sequence ID" value="NZ_SJOI01000001.1"/>
</dbReference>
<dbReference type="InterPro" id="IPR013097">
    <property type="entry name" value="Dabb"/>
</dbReference>
<dbReference type="InterPro" id="IPR011008">
    <property type="entry name" value="Dimeric_a/b-barrel"/>
</dbReference>
<organism evidence="2 3">
    <name type="scientific">Sodalis ligni</name>
    <dbReference type="NCBI Taxonomy" id="2697027"/>
    <lineage>
        <taxon>Bacteria</taxon>
        <taxon>Pseudomonadati</taxon>
        <taxon>Pseudomonadota</taxon>
        <taxon>Gammaproteobacteria</taxon>
        <taxon>Enterobacterales</taxon>
        <taxon>Bruguierivoracaceae</taxon>
        <taxon>Sodalis</taxon>
    </lineage>
</organism>
<name>A0A4R1NN25_9GAMM</name>
<evidence type="ECO:0000313" key="3">
    <source>
        <dbReference type="Proteomes" id="UP000294555"/>
    </source>
</evidence>
<evidence type="ECO:0000259" key="1">
    <source>
        <dbReference type="PROSITE" id="PS51502"/>
    </source>
</evidence>
<protein>
    <submittedName>
        <fullName evidence="2">Stress responsive alpha/beta barrel protein</fullName>
    </submittedName>
</protein>
<dbReference type="OrthoDB" id="9816070at2"/>
<dbReference type="EMBL" id="SJOI01000001">
    <property type="protein sequence ID" value="TCL05690.1"/>
    <property type="molecule type" value="Genomic_DNA"/>
</dbReference>
<dbReference type="SMART" id="SM00886">
    <property type="entry name" value="Dabb"/>
    <property type="match status" value="1"/>
</dbReference>
<keyword evidence="3" id="KW-1185">Reference proteome</keyword>
<reference evidence="2 3" key="1">
    <citation type="submission" date="2019-02" db="EMBL/GenBank/DDBJ databases">
        <title>Investigation of anaerobic lignin degradation for improved lignocellulosic biofuels.</title>
        <authorList>
            <person name="Deangelis K."/>
        </authorList>
    </citation>
    <scope>NUCLEOTIDE SEQUENCE [LARGE SCALE GENOMIC DNA]</scope>
    <source>
        <strain evidence="2 3">159R</strain>
    </source>
</reference>
<sequence>MIQHNVLFRFKATLGEDEIHRISAALLTMDRYIPGILNASWHENISREQHDYGFRHKISLYFADNDALEIYLNHRHHLYVRENIILPSLTDGVCSVLIFDALLSGEAET</sequence>